<dbReference type="HOGENOM" id="CLU_1717565_0_0_1"/>
<feature type="compositionally biased region" description="Basic residues" evidence="1">
    <location>
        <begin position="32"/>
        <end position="42"/>
    </location>
</feature>
<dbReference type="Proteomes" id="UP000016934">
    <property type="component" value="Unassembled WGS sequence"/>
</dbReference>
<dbReference type="OrthoDB" id="10493774at2759"/>
<dbReference type="KEGG" id="bsc:COCSADRAFT_359440"/>
<protein>
    <submittedName>
        <fullName evidence="2">Uncharacterized protein</fullName>
    </submittedName>
</protein>
<dbReference type="AlphaFoldDB" id="M2SLQ0"/>
<sequence>MGRQAYRMAAHELNTTIAPAKRNTAEQTSRRPSNHLHRHSRTGKGAWRPSCREPPQHVPGWWRAGGHDESRSSCSCVHTQTRPQTVDWGERGPAAAGEERPWLTKSGNQTGGSSAFAPHATRQLEGLGDRGTLVPRPLWALPSRGSSDRRVVVG</sequence>
<organism evidence="2 3">
    <name type="scientific">Cochliobolus sativus (strain ND90Pr / ATCC 201652)</name>
    <name type="common">Common root rot and spot blotch fungus</name>
    <name type="synonym">Bipolaris sorokiniana</name>
    <dbReference type="NCBI Taxonomy" id="665912"/>
    <lineage>
        <taxon>Eukaryota</taxon>
        <taxon>Fungi</taxon>
        <taxon>Dikarya</taxon>
        <taxon>Ascomycota</taxon>
        <taxon>Pezizomycotina</taxon>
        <taxon>Dothideomycetes</taxon>
        <taxon>Pleosporomycetidae</taxon>
        <taxon>Pleosporales</taxon>
        <taxon>Pleosporineae</taxon>
        <taxon>Pleosporaceae</taxon>
        <taxon>Bipolaris</taxon>
    </lineage>
</organism>
<evidence type="ECO:0000313" key="2">
    <source>
        <dbReference type="EMBL" id="EMD63215.1"/>
    </source>
</evidence>
<keyword evidence="3" id="KW-1185">Reference proteome</keyword>
<reference evidence="3" key="2">
    <citation type="journal article" date="2013" name="PLoS Genet.">
        <title>Comparative genome structure, secondary metabolite, and effector coding capacity across Cochliobolus pathogens.</title>
        <authorList>
            <person name="Condon B.J."/>
            <person name="Leng Y."/>
            <person name="Wu D."/>
            <person name="Bushley K.E."/>
            <person name="Ohm R.A."/>
            <person name="Otillar R."/>
            <person name="Martin J."/>
            <person name="Schackwitz W."/>
            <person name="Grimwood J."/>
            <person name="MohdZainudin N."/>
            <person name="Xue C."/>
            <person name="Wang R."/>
            <person name="Manning V.A."/>
            <person name="Dhillon B."/>
            <person name="Tu Z.J."/>
            <person name="Steffenson B.J."/>
            <person name="Salamov A."/>
            <person name="Sun H."/>
            <person name="Lowry S."/>
            <person name="LaButti K."/>
            <person name="Han J."/>
            <person name="Copeland A."/>
            <person name="Lindquist E."/>
            <person name="Barry K."/>
            <person name="Schmutz J."/>
            <person name="Baker S.E."/>
            <person name="Ciuffetti L.M."/>
            <person name="Grigoriev I.V."/>
            <person name="Zhong S."/>
            <person name="Turgeon B.G."/>
        </authorList>
    </citation>
    <scope>NUCLEOTIDE SEQUENCE [LARGE SCALE GENOMIC DNA]</scope>
    <source>
        <strain evidence="3">ND90Pr / ATCC 201652</strain>
    </source>
</reference>
<gene>
    <name evidence="2" type="ORF">COCSADRAFT_359440</name>
</gene>
<reference evidence="2 3" key="1">
    <citation type="journal article" date="2012" name="PLoS Pathog.">
        <title>Diverse lifestyles and strategies of plant pathogenesis encoded in the genomes of eighteen Dothideomycetes fungi.</title>
        <authorList>
            <person name="Ohm R.A."/>
            <person name="Feau N."/>
            <person name="Henrissat B."/>
            <person name="Schoch C.L."/>
            <person name="Horwitz B.A."/>
            <person name="Barry K.W."/>
            <person name="Condon B.J."/>
            <person name="Copeland A.C."/>
            <person name="Dhillon B."/>
            <person name="Glaser F."/>
            <person name="Hesse C.N."/>
            <person name="Kosti I."/>
            <person name="LaButti K."/>
            <person name="Lindquist E.A."/>
            <person name="Lucas S."/>
            <person name="Salamov A.A."/>
            <person name="Bradshaw R.E."/>
            <person name="Ciuffetti L."/>
            <person name="Hamelin R.C."/>
            <person name="Kema G.H.J."/>
            <person name="Lawrence C."/>
            <person name="Scott J.A."/>
            <person name="Spatafora J.W."/>
            <person name="Turgeon B.G."/>
            <person name="de Wit P.J.G.M."/>
            <person name="Zhong S."/>
            <person name="Goodwin S.B."/>
            <person name="Grigoriev I.V."/>
        </authorList>
    </citation>
    <scope>NUCLEOTIDE SEQUENCE [LARGE SCALE GENOMIC DNA]</scope>
    <source>
        <strain evidence="3">ND90Pr / ATCC 201652</strain>
    </source>
</reference>
<feature type="region of interest" description="Disordered" evidence="1">
    <location>
        <begin position="1"/>
        <end position="136"/>
    </location>
</feature>
<dbReference type="GeneID" id="19138620"/>
<accession>M2SLQ0</accession>
<dbReference type="RefSeq" id="XP_007701431.1">
    <property type="nucleotide sequence ID" value="XM_007703241.1"/>
</dbReference>
<name>M2SLQ0_COCSN</name>
<feature type="non-terminal residue" evidence="2">
    <location>
        <position position="1"/>
    </location>
</feature>
<feature type="compositionally biased region" description="Polar residues" evidence="1">
    <location>
        <begin position="72"/>
        <end position="84"/>
    </location>
</feature>
<proteinExistence type="predicted"/>
<evidence type="ECO:0000313" key="3">
    <source>
        <dbReference type="Proteomes" id="UP000016934"/>
    </source>
</evidence>
<evidence type="ECO:0000256" key="1">
    <source>
        <dbReference type="SAM" id="MobiDB-lite"/>
    </source>
</evidence>
<dbReference type="EMBL" id="KB445645">
    <property type="protein sequence ID" value="EMD63215.1"/>
    <property type="molecule type" value="Genomic_DNA"/>
</dbReference>